<dbReference type="EMBL" id="CP123443">
    <property type="protein sequence ID" value="WGK69362.1"/>
    <property type="molecule type" value="Genomic_DNA"/>
</dbReference>
<dbReference type="Gene3D" id="2.60.120.10">
    <property type="entry name" value="Jelly Rolls"/>
    <property type="match status" value="1"/>
</dbReference>
<dbReference type="SUPFAM" id="SSF51206">
    <property type="entry name" value="cAMP-binding domain-like"/>
    <property type="match status" value="1"/>
</dbReference>
<organism evidence="2 3">
    <name type="scientific">Candidatus Haliotispira prima</name>
    <dbReference type="NCBI Taxonomy" id="3034016"/>
    <lineage>
        <taxon>Bacteria</taxon>
        <taxon>Pseudomonadati</taxon>
        <taxon>Spirochaetota</taxon>
        <taxon>Spirochaetia</taxon>
        <taxon>Spirochaetales</taxon>
        <taxon>Spirochaetaceae</taxon>
        <taxon>Candidatus Haliotispira</taxon>
    </lineage>
</organism>
<dbReference type="PANTHER" id="PTHR23011">
    <property type="entry name" value="CYCLIC NUCLEOTIDE-BINDING DOMAIN CONTAINING PROTEIN"/>
    <property type="match status" value="1"/>
</dbReference>
<evidence type="ECO:0000313" key="2">
    <source>
        <dbReference type="EMBL" id="WGK69362.1"/>
    </source>
</evidence>
<name>A0ABY8MH64_9SPIO</name>
<dbReference type="InterPro" id="IPR014710">
    <property type="entry name" value="RmlC-like_jellyroll"/>
</dbReference>
<dbReference type="InterPro" id="IPR018490">
    <property type="entry name" value="cNMP-bd_dom_sf"/>
</dbReference>
<dbReference type="Pfam" id="PF00027">
    <property type="entry name" value="cNMP_binding"/>
    <property type="match status" value="1"/>
</dbReference>
<dbReference type="SMART" id="SM00100">
    <property type="entry name" value="cNMP"/>
    <property type="match status" value="1"/>
</dbReference>
<dbReference type="CDD" id="cd00038">
    <property type="entry name" value="CAP_ED"/>
    <property type="match status" value="1"/>
</dbReference>
<proteinExistence type="predicted"/>
<dbReference type="PROSITE" id="PS00889">
    <property type="entry name" value="CNMP_BINDING_2"/>
    <property type="match status" value="1"/>
</dbReference>
<dbReference type="InterPro" id="IPR000595">
    <property type="entry name" value="cNMP-bd_dom"/>
</dbReference>
<evidence type="ECO:0000259" key="1">
    <source>
        <dbReference type="PROSITE" id="PS50042"/>
    </source>
</evidence>
<dbReference type="PANTHER" id="PTHR23011:SF28">
    <property type="entry name" value="CYCLIC NUCLEOTIDE-BINDING DOMAIN CONTAINING PROTEIN"/>
    <property type="match status" value="1"/>
</dbReference>
<protein>
    <submittedName>
        <fullName evidence="2">Cyclic nucleotide-binding domain-containing protein</fullName>
    </submittedName>
</protein>
<dbReference type="Proteomes" id="UP001228690">
    <property type="component" value="Chromosome"/>
</dbReference>
<reference evidence="2 3" key="1">
    <citation type="submission" date="2023-04" db="EMBL/GenBank/DDBJ databases">
        <title>Spirochaete genome identified in red abalone sample constitutes a novel genus.</title>
        <authorList>
            <person name="Sharma S.P."/>
            <person name="Purcell C.M."/>
            <person name="Hyde J.R."/>
            <person name="Severin A.J."/>
        </authorList>
    </citation>
    <scope>NUCLEOTIDE SEQUENCE [LARGE SCALE GENOMIC DNA]</scope>
    <source>
        <strain evidence="2 3">SP-2023</strain>
    </source>
</reference>
<feature type="domain" description="Cyclic nucleotide-binding" evidence="1">
    <location>
        <begin position="28"/>
        <end position="115"/>
    </location>
</feature>
<gene>
    <name evidence="2" type="ORF">P0082_00455</name>
</gene>
<sequence length="159" mass="17939">MENLKKVFVLNELKGNDNFLQILLEYCYILDTSKGDIIYKEADNSNEMYILLEGTVRVYKRTNAGEQFLLAELSSANGSFFGEMSLIRAQERTATVQTESDAKLLVLSRRDFIRMAKVQPSIAIGLTFSICQILSERLQRSNADLAYLCDALAYEASEA</sequence>
<dbReference type="RefSeq" id="WP_326927545.1">
    <property type="nucleotide sequence ID" value="NZ_CP123443.1"/>
</dbReference>
<evidence type="ECO:0000313" key="3">
    <source>
        <dbReference type="Proteomes" id="UP001228690"/>
    </source>
</evidence>
<dbReference type="InterPro" id="IPR018488">
    <property type="entry name" value="cNMP-bd_CS"/>
</dbReference>
<accession>A0ABY8MH64</accession>
<dbReference type="PROSITE" id="PS50042">
    <property type="entry name" value="CNMP_BINDING_3"/>
    <property type="match status" value="1"/>
</dbReference>
<keyword evidence="3" id="KW-1185">Reference proteome</keyword>